<dbReference type="GO" id="GO:0048646">
    <property type="term" value="P:anatomical structure formation involved in morphogenesis"/>
    <property type="evidence" value="ECO:0007669"/>
    <property type="project" value="UniProtKB-ARBA"/>
</dbReference>
<protein>
    <submittedName>
        <fullName evidence="9">PROX2 protein</fullName>
    </submittedName>
</protein>
<accession>A0A7K5WHF7</accession>
<sequence>EQLCNQHLRAKRARVESIIQGMRLPPTPQAFDISLEAAFRHERERGGEMPQDSKRKPRVPQQGVGAAGLVAPTGGSFHAEGCQQLKEQLCFLEQQLRWLQKFYQVCDSEDAAQTQEDSEKVQPLPGKPEDSLNKDSATATSHPHKVPLRGGILEVRGLEEAEDRGDTGGLPSAVRVLSQALKHELAVVTSQVVDSVLKTVWPKADSQIQKQHHSLPMLGPDARREYSAAGKCRKPLAKPSPMSAPGSLGSPQAEVLPGALGKSLGSYAGSFNSKGVRKSSRVPSMGYSLGSASPVQHSQLLSQLLGCRQHSLWGSDSHERPSALERHYPEPLNLHWGTVKLRSSTVRQQQHRPLPLSPANTESLALLPAGREGHRVVLKDMLSSGVAVCGLSLTPRQMQEALTPGHLKKAKLMFFFTRYPSSTLLKTYFLDVQFSRCITSQLIKWFSNFREFYYIQVEKFARQALLEGVVDACTLQVSRDSELFRALNMHYNKGNDFEVPGRFLEVASLTLQEFFSAVRAGKDADPSWKKPIYKIISKLDSDIPEGFKAAGCSQELLHS</sequence>
<comment type="subcellular location">
    <subcellularLocation>
        <location evidence="1">Nucleus</location>
    </subcellularLocation>
</comment>
<dbReference type="InterPro" id="IPR023082">
    <property type="entry name" value="Homeo_prospero_dom"/>
</dbReference>
<reference evidence="9 10" key="1">
    <citation type="submission" date="2019-09" db="EMBL/GenBank/DDBJ databases">
        <title>Bird 10,000 Genomes (B10K) Project - Family phase.</title>
        <authorList>
            <person name="Zhang G."/>
        </authorList>
    </citation>
    <scope>NUCLEOTIDE SEQUENCE [LARGE SCALE GENOMIC DNA]</scope>
    <source>
        <strain evidence="9">B10K-DU-001-70</strain>
        <tissue evidence="9">Muscle</tissue>
    </source>
</reference>
<dbReference type="SUPFAM" id="SSF46689">
    <property type="entry name" value="Homeodomain-like"/>
    <property type="match status" value="1"/>
</dbReference>
<keyword evidence="10" id="KW-1185">Reference proteome</keyword>
<dbReference type="GO" id="GO:0000978">
    <property type="term" value="F:RNA polymerase II cis-regulatory region sequence-specific DNA binding"/>
    <property type="evidence" value="ECO:0007669"/>
    <property type="project" value="TreeGrafter"/>
</dbReference>
<evidence type="ECO:0000256" key="4">
    <source>
        <dbReference type="ARBA" id="ARBA00023155"/>
    </source>
</evidence>
<dbReference type="GO" id="GO:0005634">
    <property type="term" value="C:nucleus"/>
    <property type="evidence" value="ECO:0007669"/>
    <property type="project" value="UniProtKB-SubCell"/>
</dbReference>
<evidence type="ECO:0000313" key="9">
    <source>
        <dbReference type="EMBL" id="NWU40667.1"/>
    </source>
</evidence>
<dbReference type="GO" id="GO:0007417">
    <property type="term" value="P:central nervous system development"/>
    <property type="evidence" value="ECO:0007669"/>
    <property type="project" value="UniProtKB-ARBA"/>
</dbReference>
<feature type="region of interest" description="Disordered" evidence="7">
    <location>
        <begin position="227"/>
        <end position="254"/>
    </location>
</feature>
<dbReference type="PROSITE" id="PS51818">
    <property type="entry name" value="HOMEO_PROSPERO"/>
    <property type="match status" value="1"/>
</dbReference>
<keyword evidence="3" id="KW-0238">DNA-binding</keyword>
<keyword evidence="6" id="KW-0539">Nucleus</keyword>
<dbReference type="GO" id="GO:0031016">
    <property type="term" value="P:pancreas development"/>
    <property type="evidence" value="ECO:0007669"/>
    <property type="project" value="UniProtKB-ARBA"/>
</dbReference>
<keyword evidence="5" id="KW-0804">Transcription</keyword>
<evidence type="ECO:0000256" key="3">
    <source>
        <dbReference type="ARBA" id="ARBA00023125"/>
    </source>
</evidence>
<dbReference type="Gene3D" id="1.10.10.500">
    <property type="entry name" value="Homeo-prospero domain"/>
    <property type="match status" value="1"/>
</dbReference>
<dbReference type="InterPro" id="IPR039350">
    <property type="entry name" value="Prospero_homeodomain"/>
</dbReference>
<feature type="non-terminal residue" evidence="9">
    <location>
        <position position="559"/>
    </location>
</feature>
<dbReference type="FunFam" id="1.10.10.500:FF:000001">
    <property type="entry name" value="Prospero homeobox protein 1"/>
    <property type="match status" value="1"/>
</dbReference>
<evidence type="ECO:0000259" key="8">
    <source>
        <dbReference type="PROSITE" id="PS51818"/>
    </source>
</evidence>
<evidence type="ECO:0000256" key="1">
    <source>
        <dbReference type="ARBA" id="ARBA00004123"/>
    </source>
</evidence>
<dbReference type="PANTHER" id="PTHR12198:SF5">
    <property type="entry name" value="PROSPERO HOMEOBOX PROTEIN 2"/>
    <property type="match status" value="1"/>
</dbReference>
<dbReference type="GO" id="GO:0060042">
    <property type="term" value="P:retina morphogenesis in camera-type eye"/>
    <property type="evidence" value="ECO:0007669"/>
    <property type="project" value="UniProtKB-ARBA"/>
</dbReference>
<evidence type="ECO:0000256" key="2">
    <source>
        <dbReference type="ARBA" id="ARBA00023015"/>
    </source>
</evidence>
<dbReference type="GO" id="GO:0070309">
    <property type="term" value="P:lens fiber cell morphogenesis"/>
    <property type="evidence" value="ECO:0007669"/>
    <property type="project" value="UniProtKB-ARBA"/>
</dbReference>
<proteinExistence type="predicted"/>
<dbReference type="GO" id="GO:0000981">
    <property type="term" value="F:DNA-binding transcription factor activity, RNA polymerase II-specific"/>
    <property type="evidence" value="ECO:0007669"/>
    <property type="project" value="TreeGrafter"/>
</dbReference>
<keyword evidence="2" id="KW-0805">Transcription regulation</keyword>
<dbReference type="GO" id="GO:0035295">
    <property type="term" value="P:tube development"/>
    <property type="evidence" value="ECO:0007669"/>
    <property type="project" value="UniProtKB-ARBA"/>
</dbReference>
<evidence type="ECO:0000256" key="6">
    <source>
        <dbReference type="ARBA" id="ARBA00023242"/>
    </source>
</evidence>
<dbReference type="EMBL" id="VYXD01010083">
    <property type="protein sequence ID" value="NWU40667.1"/>
    <property type="molecule type" value="Genomic_DNA"/>
</dbReference>
<feature type="domain" description="Prospero" evidence="8">
    <location>
        <begin position="399"/>
        <end position="557"/>
    </location>
</feature>
<dbReference type="Pfam" id="PF05044">
    <property type="entry name" value="HPD"/>
    <property type="match status" value="1"/>
</dbReference>
<dbReference type="AlphaFoldDB" id="A0A7K5WHF7"/>
<dbReference type="GO" id="GO:0005737">
    <property type="term" value="C:cytoplasm"/>
    <property type="evidence" value="ECO:0007669"/>
    <property type="project" value="UniProtKB-ARBA"/>
</dbReference>
<keyword evidence="4" id="KW-0371">Homeobox</keyword>
<dbReference type="GO" id="GO:0048598">
    <property type="term" value="P:embryonic morphogenesis"/>
    <property type="evidence" value="ECO:0007669"/>
    <property type="project" value="UniProtKB-ARBA"/>
</dbReference>
<name>A0A7K5WHF7_9SYLV</name>
<feature type="region of interest" description="Disordered" evidence="7">
    <location>
        <begin position="111"/>
        <end position="147"/>
    </location>
</feature>
<evidence type="ECO:0000256" key="7">
    <source>
        <dbReference type="SAM" id="MobiDB-lite"/>
    </source>
</evidence>
<evidence type="ECO:0000256" key="5">
    <source>
        <dbReference type="ARBA" id="ARBA00023163"/>
    </source>
</evidence>
<gene>
    <name evidence="9" type="primary">Prox2</name>
    <name evidence="9" type="ORF">HYLPRA_R04796</name>
</gene>
<organism evidence="9 10">
    <name type="scientific">Hylia prasina</name>
    <name type="common">green hylia</name>
    <dbReference type="NCBI Taxonomy" id="208073"/>
    <lineage>
        <taxon>Eukaryota</taxon>
        <taxon>Metazoa</taxon>
        <taxon>Chordata</taxon>
        <taxon>Craniata</taxon>
        <taxon>Vertebrata</taxon>
        <taxon>Euteleostomi</taxon>
        <taxon>Archelosauria</taxon>
        <taxon>Archosauria</taxon>
        <taxon>Dinosauria</taxon>
        <taxon>Saurischia</taxon>
        <taxon>Theropoda</taxon>
        <taxon>Coelurosauria</taxon>
        <taxon>Aves</taxon>
        <taxon>Neognathae</taxon>
        <taxon>Neoaves</taxon>
        <taxon>Telluraves</taxon>
        <taxon>Australaves</taxon>
        <taxon>Passeriformes</taxon>
        <taxon>Sylvioidea</taxon>
        <taxon>Sylviidae</taxon>
        <taxon>Acrocephalinae</taxon>
        <taxon>Hylia</taxon>
    </lineage>
</organism>
<dbReference type="PANTHER" id="PTHR12198">
    <property type="entry name" value="HOMEOBOX PROTEIN PROSPERO/PROX-1/CEH-26"/>
    <property type="match status" value="1"/>
</dbReference>
<comment type="caution">
    <text evidence="9">The sequence shown here is derived from an EMBL/GenBank/DDBJ whole genome shotgun (WGS) entry which is preliminary data.</text>
</comment>
<dbReference type="InterPro" id="IPR009057">
    <property type="entry name" value="Homeodomain-like_sf"/>
</dbReference>
<dbReference type="GO" id="GO:0001945">
    <property type="term" value="P:lymph vessel development"/>
    <property type="evidence" value="ECO:0007669"/>
    <property type="project" value="UniProtKB-ARBA"/>
</dbReference>
<dbReference type="GO" id="GO:0070365">
    <property type="term" value="P:hepatocyte differentiation"/>
    <property type="evidence" value="ECO:0007669"/>
    <property type="project" value="UniProtKB-ARBA"/>
</dbReference>
<evidence type="ECO:0000313" key="10">
    <source>
        <dbReference type="Proteomes" id="UP000557268"/>
    </source>
</evidence>
<dbReference type="Proteomes" id="UP000557268">
    <property type="component" value="Unassembled WGS sequence"/>
</dbReference>
<feature type="non-terminal residue" evidence="9">
    <location>
        <position position="1"/>
    </location>
</feature>
<dbReference type="InterPro" id="IPR037131">
    <property type="entry name" value="Homeo_prospero_dom_sf"/>
</dbReference>